<dbReference type="OrthoDB" id="543754at2759"/>
<dbReference type="InterPro" id="IPR029240">
    <property type="entry name" value="MMS19_N"/>
</dbReference>
<comment type="function">
    <text evidence="1">Key component of the cytosolic iron-sulfur protein assembly (CIA) complex, a multiprotein complex that mediates the incorporation of iron-sulfur cluster into apoproteins specifically involved in DNA metabolism and genomic integrity. In the CIA complex, MMS19 acts as an adapter between early-acting CIA components and a subset of cellular target iron-sulfur proteins.</text>
</comment>
<feature type="domain" description="MMS19 N-terminal" evidence="2">
    <location>
        <begin position="241"/>
        <end position="358"/>
    </location>
</feature>
<protein>
    <recommendedName>
        <fullName evidence="1">MMS19 nucleotide excision repair protein</fullName>
    </recommendedName>
</protein>
<feature type="domain" description="MMS19 N-terminal" evidence="2">
    <location>
        <begin position="48"/>
        <end position="187"/>
    </location>
</feature>
<evidence type="ECO:0000313" key="3">
    <source>
        <dbReference type="EMBL" id="KAG2432323.1"/>
    </source>
</evidence>
<dbReference type="GO" id="GO:0097361">
    <property type="term" value="C:cytosolic [4Fe-4S] assembly targeting complex"/>
    <property type="evidence" value="ECO:0007669"/>
    <property type="project" value="UniProtKB-UniRule"/>
</dbReference>
<dbReference type="InterPro" id="IPR039920">
    <property type="entry name" value="MMS19"/>
</dbReference>
<dbReference type="PANTHER" id="PTHR12891">
    <property type="entry name" value="DNA REPAIR/TRANSCRIPTION PROTEIN MET18/MMS19"/>
    <property type="match status" value="1"/>
</dbReference>
<keyword evidence="1" id="KW-0227">DNA damage</keyword>
<evidence type="ECO:0000256" key="1">
    <source>
        <dbReference type="RuleBase" id="RU367072"/>
    </source>
</evidence>
<name>A0A835SSG9_9CHLO</name>
<gene>
    <name evidence="3" type="ORF">HYH02_013043</name>
</gene>
<comment type="subcellular location">
    <subcellularLocation>
        <location evidence="1">Nucleus</location>
    </subcellularLocation>
</comment>
<dbReference type="EMBL" id="JAEHOD010000068">
    <property type="protein sequence ID" value="KAG2432323.1"/>
    <property type="molecule type" value="Genomic_DNA"/>
</dbReference>
<keyword evidence="4" id="KW-1185">Reference proteome</keyword>
<evidence type="ECO:0000313" key="4">
    <source>
        <dbReference type="Proteomes" id="UP000613740"/>
    </source>
</evidence>
<reference evidence="3" key="1">
    <citation type="journal article" date="2020" name="bioRxiv">
        <title>Comparative genomics of Chlamydomonas.</title>
        <authorList>
            <person name="Craig R.J."/>
            <person name="Hasan A.R."/>
            <person name="Ness R.W."/>
            <person name="Keightley P.D."/>
        </authorList>
    </citation>
    <scope>NUCLEOTIDE SEQUENCE</scope>
    <source>
        <strain evidence="3">CCAP 11/173</strain>
    </source>
</reference>
<dbReference type="GO" id="GO:0005634">
    <property type="term" value="C:nucleus"/>
    <property type="evidence" value="ECO:0007669"/>
    <property type="project" value="UniProtKB-SubCell"/>
</dbReference>
<comment type="similarity">
    <text evidence="1">Belongs to the MET18/MMS19 family.</text>
</comment>
<keyword evidence="1" id="KW-0234">DNA repair</keyword>
<dbReference type="GO" id="GO:0016226">
    <property type="term" value="P:iron-sulfur cluster assembly"/>
    <property type="evidence" value="ECO:0007669"/>
    <property type="project" value="UniProtKB-UniRule"/>
</dbReference>
<evidence type="ECO:0000259" key="2">
    <source>
        <dbReference type="Pfam" id="PF14500"/>
    </source>
</evidence>
<dbReference type="Proteomes" id="UP000613740">
    <property type="component" value="Unassembled WGS sequence"/>
</dbReference>
<comment type="caution">
    <text evidence="3">The sequence shown here is derived from an EMBL/GenBank/DDBJ whole genome shotgun (WGS) entry which is preliminary data.</text>
</comment>
<dbReference type="Pfam" id="PF14500">
    <property type="entry name" value="MMS19_N"/>
    <property type="match status" value="2"/>
</dbReference>
<dbReference type="AlphaFoldDB" id="A0A835SSG9"/>
<sequence length="371" mass="38152">MSAPNTVLLSLVERACNTETGFEDERTTAISDIAQQVSERRLALLDLVVALQGPLTSPEKEAREHGTRLLGQVLTRARDRLNQGELHTLAEFLAARLRDWPCVGAASAACRALLQPPPPPPPPAAATAATSEEGTGPLAVAVAAAVVPLRDDSAIVVMTAAAEMLRTAQSFRQEERSALLQLLLELAAPGSRWAALAAAASPGRRAGGAGAAGAAGAAAAAAGAAGVEASPQPAQALAPDLLLDAFLGAADGEKDPRCLLLAFQAVQALCAMYHAPGADAAPLRALADELVDWASAYFPIAFNPPPPRPGAGAGAGAQPPQHISRAQLAAALEGALGASPFLAAAALPLMLEKLSSTYRCVWVWVRVWVWV</sequence>
<keyword evidence="1" id="KW-0539">Nucleus</keyword>
<organism evidence="3 4">
    <name type="scientific">Chlamydomonas schloesseri</name>
    <dbReference type="NCBI Taxonomy" id="2026947"/>
    <lineage>
        <taxon>Eukaryota</taxon>
        <taxon>Viridiplantae</taxon>
        <taxon>Chlorophyta</taxon>
        <taxon>core chlorophytes</taxon>
        <taxon>Chlorophyceae</taxon>
        <taxon>CS clade</taxon>
        <taxon>Chlamydomonadales</taxon>
        <taxon>Chlamydomonadaceae</taxon>
        <taxon>Chlamydomonas</taxon>
    </lineage>
</organism>
<accession>A0A835SSG9</accession>
<dbReference type="GO" id="GO:0051604">
    <property type="term" value="P:protein maturation"/>
    <property type="evidence" value="ECO:0007669"/>
    <property type="project" value="UniProtKB-UniRule"/>
</dbReference>
<dbReference type="PANTHER" id="PTHR12891:SF0">
    <property type="entry name" value="MMS19 NUCLEOTIDE EXCISION REPAIR PROTEIN HOMOLOG"/>
    <property type="match status" value="1"/>
</dbReference>
<dbReference type="GO" id="GO:0006281">
    <property type="term" value="P:DNA repair"/>
    <property type="evidence" value="ECO:0007669"/>
    <property type="project" value="UniProtKB-UniRule"/>
</dbReference>
<proteinExistence type="inferred from homology"/>